<feature type="coiled-coil region" evidence="1">
    <location>
        <begin position="11"/>
        <end position="45"/>
    </location>
</feature>
<evidence type="ECO:0000256" key="1">
    <source>
        <dbReference type="SAM" id="Coils"/>
    </source>
</evidence>
<keyword evidence="3" id="KW-1185">Reference proteome</keyword>
<accession>A0A650CPH3</accession>
<proteinExistence type="predicted"/>
<gene>
    <name evidence="2" type="ORF">D1868_04970</name>
</gene>
<evidence type="ECO:0000313" key="2">
    <source>
        <dbReference type="EMBL" id="QGR19397.1"/>
    </source>
</evidence>
<sequence>MSITNEDTLKNNVVLISATDLEEEIKELREKIKNLNDSTNQEFNNVKSQFDKLFTITSWLNIARSQGLWKAKTCRHVSNDTCNAWSISEPEKLGIPQDAIVVQDNGSKKVVVTKFSDICITCPLYEPKRT</sequence>
<evidence type="ECO:0000313" key="3">
    <source>
        <dbReference type="Proteomes" id="UP000423396"/>
    </source>
</evidence>
<reference evidence="2 3" key="1">
    <citation type="submission" date="2019-10" db="EMBL/GenBank/DDBJ databases">
        <title>Genome Sequences from Six Type Strain Members of the Archaeal Family Sulfolobaceae: Acidianus ambivalens, Acidianus infernus, Metallosphaera prunae, Stygiolobus azoricus, Sulfolobus metallicus, and Sulfurisphaera ohwakuensis.</title>
        <authorList>
            <person name="Counts J.A."/>
            <person name="Kelly R.M."/>
        </authorList>
    </citation>
    <scope>NUCLEOTIDE SEQUENCE [LARGE SCALE GENOMIC DNA]</scope>
    <source>
        <strain evidence="2 3">FC6</strain>
    </source>
</reference>
<protein>
    <submittedName>
        <fullName evidence="2">Uncharacterized protein</fullName>
    </submittedName>
</protein>
<dbReference type="Proteomes" id="UP000423396">
    <property type="component" value="Chromosome"/>
</dbReference>
<dbReference type="AlphaFoldDB" id="A0A650CPH3"/>
<dbReference type="OrthoDB" id="42906at2157"/>
<keyword evidence="1" id="KW-0175">Coiled coil</keyword>
<name>A0A650CPH3_9CREN</name>
<dbReference type="EMBL" id="CP045483">
    <property type="protein sequence ID" value="QGR19397.1"/>
    <property type="molecule type" value="Genomic_DNA"/>
</dbReference>
<dbReference type="KEGG" id="sazo:D1868_04970"/>
<dbReference type="GeneID" id="42798398"/>
<dbReference type="RefSeq" id="WP_156006126.1">
    <property type="nucleotide sequence ID" value="NZ_CP045483.1"/>
</dbReference>
<organism evidence="2 3">
    <name type="scientific">Stygiolobus azoricus</name>
    <dbReference type="NCBI Taxonomy" id="41675"/>
    <lineage>
        <taxon>Archaea</taxon>
        <taxon>Thermoproteota</taxon>
        <taxon>Thermoprotei</taxon>
        <taxon>Sulfolobales</taxon>
        <taxon>Sulfolobaceae</taxon>
        <taxon>Stygiolobus</taxon>
    </lineage>
</organism>